<dbReference type="InterPro" id="IPR036890">
    <property type="entry name" value="HATPase_C_sf"/>
</dbReference>
<dbReference type="PRINTS" id="PR00344">
    <property type="entry name" value="BCTRLSENSOR"/>
</dbReference>
<feature type="domain" description="PAS" evidence="7">
    <location>
        <begin position="114"/>
        <end position="160"/>
    </location>
</feature>
<dbReference type="EMBL" id="MCGG01000055">
    <property type="protein sequence ID" value="OEJ65117.1"/>
    <property type="molecule type" value="Genomic_DNA"/>
</dbReference>
<dbReference type="InterPro" id="IPR000014">
    <property type="entry name" value="PAS"/>
</dbReference>
<feature type="domain" description="Histidine kinase" evidence="6">
    <location>
        <begin position="257"/>
        <end position="478"/>
    </location>
</feature>
<comment type="catalytic activity">
    <reaction evidence="1">
        <text>ATP + protein L-histidine = ADP + protein N-phospho-L-histidine.</text>
        <dbReference type="EC" id="2.7.13.3"/>
    </reaction>
</comment>
<dbReference type="CDD" id="cd00130">
    <property type="entry name" value="PAS"/>
    <property type="match status" value="2"/>
</dbReference>
<dbReference type="InterPro" id="IPR003661">
    <property type="entry name" value="HisK_dim/P_dom"/>
</dbReference>
<evidence type="ECO:0000256" key="5">
    <source>
        <dbReference type="ARBA" id="ARBA00022777"/>
    </source>
</evidence>
<keyword evidence="10" id="KW-1185">Reference proteome</keyword>
<dbReference type="SUPFAM" id="SSF55785">
    <property type="entry name" value="PYP-like sensor domain (PAS domain)"/>
    <property type="match status" value="2"/>
</dbReference>
<dbReference type="InterPro" id="IPR004358">
    <property type="entry name" value="Sig_transdc_His_kin-like_C"/>
</dbReference>
<dbReference type="CDD" id="cd00082">
    <property type="entry name" value="HisKA"/>
    <property type="match status" value="1"/>
</dbReference>
<dbReference type="PANTHER" id="PTHR43047">
    <property type="entry name" value="TWO-COMPONENT HISTIDINE PROTEIN KINASE"/>
    <property type="match status" value="1"/>
</dbReference>
<dbReference type="Pfam" id="PF00512">
    <property type="entry name" value="HisKA"/>
    <property type="match status" value="1"/>
</dbReference>
<feature type="domain" description="PAC" evidence="8">
    <location>
        <begin position="185"/>
        <end position="239"/>
    </location>
</feature>
<evidence type="ECO:0000259" key="6">
    <source>
        <dbReference type="PROSITE" id="PS50109"/>
    </source>
</evidence>
<dbReference type="SMART" id="SM00388">
    <property type="entry name" value="HisKA"/>
    <property type="match status" value="1"/>
</dbReference>
<dbReference type="InterPro" id="IPR036097">
    <property type="entry name" value="HisK_dim/P_sf"/>
</dbReference>
<dbReference type="InterPro" id="IPR003594">
    <property type="entry name" value="HATPase_dom"/>
</dbReference>
<dbReference type="GO" id="GO:0000155">
    <property type="term" value="F:phosphorelay sensor kinase activity"/>
    <property type="evidence" value="ECO:0007669"/>
    <property type="project" value="InterPro"/>
</dbReference>
<dbReference type="InterPro" id="IPR000700">
    <property type="entry name" value="PAS-assoc_C"/>
</dbReference>
<dbReference type="NCBIfam" id="TIGR00229">
    <property type="entry name" value="sensory_box"/>
    <property type="match status" value="1"/>
</dbReference>
<keyword evidence="3" id="KW-0597">Phosphoprotein</keyword>
<organism evidence="9 10">
    <name type="scientific">Magnetovibrio blakemorei</name>
    <dbReference type="NCBI Taxonomy" id="28181"/>
    <lineage>
        <taxon>Bacteria</taxon>
        <taxon>Pseudomonadati</taxon>
        <taxon>Pseudomonadota</taxon>
        <taxon>Alphaproteobacteria</taxon>
        <taxon>Rhodospirillales</taxon>
        <taxon>Magnetovibrionaceae</taxon>
        <taxon>Magnetovibrio</taxon>
    </lineage>
</organism>
<dbReference type="STRING" id="28181.BEN30_15660"/>
<dbReference type="InterPro" id="IPR035965">
    <property type="entry name" value="PAS-like_dom_sf"/>
</dbReference>
<evidence type="ECO:0000256" key="1">
    <source>
        <dbReference type="ARBA" id="ARBA00000085"/>
    </source>
</evidence>
<dbReference type="PANTHER" id="PTHR43047:SF72">
    <property type="entry name" value="OSMOSENSING HISTIDINE PROTEIN KINASE SLN1"/>
    <property type="match status" value="1"/>
</dbReference>
<dbReference type="SMART" id="SM00387">
    <property type="entry name" value="HATPase_c"/>
    <property type="match status" value="1"/>
</dbReference>
<dbReference type="PROSITE" id="PS50113">
    <property type="entry name" value="PAC"/>
    <property type="match status" value="2"/>
</dbReference>
<gene>
    <name evidence="9" type="ORF">BEN30_15660</name>
</gene>
<dbReference type="GO" id="GO:0005886">
    <property type="term" value="C:plasma membrane"/>
    <property type="evidence" value="ECO:0007669"/>
    <property type="project" value="TreeGrafter"/>
</dbReference>
<feature type="domain" description="PAC" evidence="8">
    <location>
        <begin position="64"/>
        <end position="117"/>
    </location>
</feature>
<keyword evidence="4" id="KW-0808">Transferase</keyword>
<evidence type="ECO:0000313" key="9">
    <source>
        <dbReference type="EMBL" id="OEJ65117.1"/>
    </source>
</evidence>
<dbReference type="Proteomes" id="UP000095347">
    <property type="component" value="Unassembled WGS sequence"/>
</dbReference>
<dbReference type="Pfam" id="PF02518">
    <property type="entry name" value="HATPase_c"/>
    <property type="match status" value="1"/>
</dbReference>
<dbReference type="PROSITE" id="PS50109">
    <property type="entry name" value="HIS_KIN"/>
    <property type="match status" value="1"/>
</dbReference>
<evidence type="ECO:0000256" key="4">
    <source>
        <dbReference type="ARBA" id="ARBA00022679"/>
    </source>
</evidence>
<evidence type="ECO:0000313" key="10">
    <source>
        <dbReference type="Proteomes" id="UP000095347"/>
    </source>
</evidence>
<dbReference type="SUPFAM" id="SSF47384">
    <property type="entry name" value="Homodimeric domain of signal transducing histidine kinase"/>
    <property type="match status" value="1"/>
</dbReference>
<dbReference type="SMART" id="SM00091">
    <property type="entry name" value="PAS"/>
    <property type="match status" value="2"/>
</dbReference>
<dbReference type="InterPro" id="IPR005467">
    <property type="entry name" value="His_kinase_dom"/>
</dbReference>
<comment type="caution">
    <text evidence="9">The sequence shown here is derived from an EMBL/GenBank/DDBJ whole genome shotgun (WGS) entry which is preliminary data.</text>
</comment>
<dbReference type="Gene3D" id="3.30.450.20">
    <property type="entry name" value="PAS domain"/>
    <property type="match status" value="2"/>
</dbReference>
<dbReference type="Pfam" id="PF13426">
    <property type="entry name" value="PAS_9"/>
    <property type="match status" value="2"/>
</dbReference>
<dbReference type="GO" id="GO:0009927">
    <property type="term" value="F:histidine phosphotransfer kinase activity"/>
    <property type="evidence" value="ECO:0007669"/>
    <property type="project" value="TreeGrafter"/>
</dbReference>
<evidence type="ECO:0000259" key="8">
    <source>
        <dbReference type="PROSITE" id="PS50113"/>
    </source>
</evidence>
<protein>
    <recommendedName>
        <fullName evidence="2">histidine kinase</fullName>
        <ecNumber evidence="2">2.7.13.3</ecNumber>
    </recommendedName>
</protein>
<feature type="domain" description="PAS" evidence="7">
    <location>
        <begin position="1"/>
        <end position="54"/>
    </location>
</feature>
<dbReference type="Gene3D" id="3.30.565.10">
    <property type="entry name" value="Histidine kinase-like ATPase, C-terminal domain"/>
    <property type="match status" value="1"/>
</dbReference>
<dbReference type="AlphaFoldDB" id="A0A1E5Q4G2"/>
<dbReference type="PROSITE" id="PS50112">
    <property type="entry name" value="PAS"/>
    <property type="match status" value="2"/>
</dbReference>
<evidence type="ECO:0000256" key="2">
    <source>
        <dbReference type="ARBA" id="ARBA00012438"/>
    </source>
</evidence>
<evidence type="ECO:0000259" key="7">
    <source>
        <dbReference type="PROSITE" id="PS50112"/>
    </source>
</evidence>
<dbReference type="SMART" id="SM00086">
    <property type="entry name" value="PAC"/>
    <property type="match status" value="2"/>
</dbReference>
<keyword evidence="5" id="KW-0418">Kinase</keyword>
<dbReference type="EC" id="2.7.13.3" evidence="2"/>
<accession>A0A1E5Q4G2</accession>
<dbReference type="SUPFAM" id="SSF55874">
    <property type="entry name" value="ATPase domain of HSP90 chaperone/DNA topoisomerase II/histidine kinase"/>
    <property type="match status" value="1"/>
</dbReference>
<sequence length="487" mass="54053">MSRLVSEVIWEIDKAGALVFVSKRCTEVFNLLPQQMIGKKLTDFGTFYGSDDAEKEPDWSLPFRDHLFKIENKDGSVRSYMFNGLPHFDKDTWQLMGVYGTAEDISEKLEANKQLRMLSEIIEQNPSMVFVTDLTGTIEYVNTMFTTMTGYTKEETIGQTPRILQSGLTPKAVYEDMWAAILSGQKWQGEIQNKHKDGRVFWANLTVNPIALSSKTINHFVAVHEDITERKLAEERLTLAKEQAEIASKAKSEILANTSHELRTPLNAIIGFSSSIKNGIFGPLNNPAYDDYIDIIKESGEHLLSLINDILDVASLEASQIHLYTDTFKLIDVLESSLRLVLPRAQQADITITYPNIDKNLYLCADERRIKQVFINLLSNAVKFTAKGGSIVISATLEQDGGLTIAVTDTGIGMDEADITKAMTQFGQVESDHTRKYHGNGLGLPLTQGLVELHGGTLHIDSQKGTGTTVSVQLPKACVAEFAGLEI</sequence>
<dbReference type="InterPro" id="IPR001610">
    <property type="entry name" value="PAC"/>
</dbReference>
<reference evidence="10" key="1">
    <citation type="submission" date="2016-07" db="EMBL/GenBank/DDBJ databases">
        <authorList>
            <person name="Florea S."/>
            <person name="Webb J.S."/>
            <person name="Jaromczyk J."/>
            <person name="Schardl C.L."/>
        </authorList>
    </citation>
    <scope>NUCLEOTIDE SEQUENCE [LARGE SCALE GENOMIC DNA]</scope>
    <source>
        <strain evidence="10">MV-1</strain>
    </source>
</reference>
<proteinExistence type="predicted"/>
<evidence type="ECO:0000256" key="3">
    <source>
        <dbReference type="ARBA" id="ARBA00022553"/>
    </source>
</evidence>
<name>A0A1E5Q4G2_9PROT</name>
<dbReference type="Gene3D" id="1.10.287.130">
    <property type="match status" value="1"/>
</dbReference>